<evidence type="ECO:0000259" key="5">
    <source>
        <dbReference type="Pfam" id="PF00496"/>
    </source>
</evidence>
<dbReference type="InterPro" id="IPR030678">
    <property type="entry name" value="Peptide/Ni-bd"/>
</dbReference>
<feature type="signal peptide" evidence="4">
    <location>
        <begin position="1"/>
        <end position="28"/>
    </location>
</feature>
<comment type="caution">
    <text evidence="6">The sequence shown here is derived from an EMBL/GenBank/DDBJ whole genome shotgun (WGS) entry which is preliminary data.</text>
</comment>
<evidence type="ECO:0000256" key="1">
    <source>
        <dbReference type="ARBA" id="ARBA00005695"/>
    </source>
</evidence>
<feature type="chain" id="PRO_5038597397" evidence="4">
    <location>
        <begin position="29"/>
        <end position="522"/>
    </location>
</feature>
<dbReference type="PANTHER" id="PTHR30290">
    <property type="entry name" value="PERIPLASMIC BINDING COMPONENT OF ABC TRANSPORTER"/>
    <property type="match status" value="1"/>
</dbReference>
<evidence type="ECO:0000256" key="4">
    <source>
        <dbReference type="SAM" id="SignalP"/>
    </source>
</evidence>
<dbReference type="Gene3D" id="3.10.105.10">
    <property type="entry name" value="Dipeptide-binding Protein, Domain 3"/>
    <property type="match status" value="1"/>
</dbReference>
<dbReference type="PROSITE" id="PS51257">
    <property type="entry name" value="PROKAR_LIPOPROTEIN"/>
    <property type="match status" value="1"/>
</dbReference>
<evidence type="ECO:0000313" key="7">
    <source>
        <dbReference type="Proteomes" id="UP000186465"/>
    </source>
</evidence>
<dbReference type="STRING" id="156892.BM477_00040"/>
<evidence type="ECO:0000256" key="2">
    <source>
        <dbReference type="ARBA" id="ARBA00022448"/>
    </source>
</evidence>
<dbReference type="RefSeq" id="WP_075360650.1">
    <property type="nucleotide sequence ID" value="NZ_MPDM01000001.1"/>
</dbReference>
<organism evidence="6 7">
    <name type="scientific">Boudabousia marimammalium</name>
    <dbReference type="NCBI Taxonomy" id="156892"/>
    <lineage>
        <taxon>Bacteria</taxon>
        <taxon>Bacillati</taxon>
        <taxon>Actinomycetota</taxon>
        <taxon>Actinomycetes</taxon>
        <taxon>Actinomycetales</taxon>
        <taxon>Actinomycetaceae</taxon>
        <taxon>Boudabousia</taxon>
    </lineage>
</organism>
<sequence length="522" mass="56795">MRTSTRRGAKVAAIAAASALILSACSSAGGESKEGTSEGAAPAKDTITAQVAYSTKKFDPSSTSSALALAGNWHVTEGLYDLDMSTFKVYPALAAGEPEMVSPTEYKVTLRDGAKFSNGEAVTPADVVSSFGRTMAEGGLYLSMLDFIDSVTPDGDKAVVIKLKKPFPLAQQRFSLVRIVPEKATAEELTAMPIGSGPWKYTQITDQQVHFEKNDHYNGSKPATTMKMVWNVNTDDTARVTAMQQGDTDVMENVPAKAFETLKSAGAKIETVQGFNQAFIMFNTKQAPFDNVKARQAVLYAIDAQKLIDNQLAGQADPVTSFLPESFANYHKAKNVYTHDVEKAKALLAEAGVSTPLDFTLYTTDHKWVTELAPQIKNNLAEVGINVNIESMKSSALYPNITDVDDATYKMVLAPGDPSVFGNDPDLLMNWWYGDNAWTKKRSFWNGSEGYNKLHEAMDRALAAEGAAQQEAWNECFDILSEEVPLYPLFHRKVSTAIKGDVFSNYEAVGTTGLSFLNAKLK</sequence>
<reference evidence="7" key="1">
    <citation type="submission" date="2016-11" db="EMBL/GenBank/DDBJ databases">
        <title>Actinomyces gypaetusis sp. nov. isolated from Gypaetus barbatus in Qinghai Tibet Plateau China.</title>
        <authorList>
            <person name="Meng X."/>
        </authorList>
    </citation>
    <scope>NUCLEOTIDE SEQUENCE [LARGE SCALE GENOMIC DNA]</scope>
    <source>
        <strain evidence="7">DSM 15383</strain>
    </source>
</reference>
<dbReference type="AlphaFoldDB" id="A0A1Q5PSC6"/>
<dbReference type="CDD" id="cd00995">
    <property type="entry name" value="PBP2_NikA_DppA_OppA_like"/>
    <property type="match status" value="1"/>
</dbReference>
<evidence type="ECO:0000256" key="3">
    <source>
        <dbReference type="ARBA" id="ARBA00022729"/>
    </source>
</evidence>
<dbReference type="GO" id="GO:1904680">
    <property type="term" value="F:peptide transmembrane transporter activity"/>
    <property type="evidence" value="ECO:0007669"/>
    <property type="project" value="TreeGrafter"/>
</dbReference>
<dbReference type="PANTHER" id="PTHR30290:SF9">
    <property type="entry name" value="OLIGOPEPTIDE-BINDING PROTEIN APPA"/>
    <property type="match status" value="1"/>
</dbReference>
<dbReference type="Proteomes" id="UP000186465">
    <property type="component" value="Unassembled WGS sequence"/>
</dbReference>
<dbReference type="EMBL" id="MPDM01000001">
    <property type="protein sequence ID" value="OKL50409.1"/>
    <property type="molecule type" value="Genomic_DNA"/>
</dbReference>
<keyword evidence="7" id="KW-1185">Reference proteome</keyword>
<dbReference type="OrthoDB" id="5243526at2"/>
<keyword evidence="3 4" id="KW-0732">Signal</keyword>
<gene>
    <name evidence="6" type="ORF">BM477_00040</name>
</gene>
<dbReference type="PIRSF" id="PIRSF002741">
    <property type="entry name" value="MppA"/>
    <property type="match status" value="1"/>
</dbReference>
<comment type="similarity">
    <text evidence="1">Belongs to the bacterial solute-binding protein 5 family.</text>
</comment>
<evidence type="ECO:0000313" key="6">
    <source>
        <dbReference type="EMBL" id="OKL50409.1"/>
    </source>
</evidence>
<dbReference type="GO" id="GO:0043190">
    <property type="term" value="C:ATP-binding cassette (ABC) transporter complex"/>
    <property type="evidence" value="ECO:0007669"/>
    <property type="project" value="InterPro"/>
</dbReference>
<protein>
    <submittedName>
        <fullName evidence="6">ABC transporter substrate-binding protein</fullName>
    </submittedName>
</protein>
<dbReference type="Gene3D" id="3.90.76.10">
    <property type="entry name" value="Dipeptide-binding Protein, Domain 1"/>
    <property type="match status" value="1"/>
</dbReference>
<accession>A0A1Q5PSC6</accession>
<dbReference type="Gene3D" id="3.40.190.10">
    <property type="entry name" value="Periplasmic binding protein-like II"/>
    <property type="match status" value="1"/>
</dbReference>
<dbReference type="GO" id="GO:0015833">
    <property type="term" value="P:peptide transport"/>
    <property type="evidence" value="ECO:0007669"/>
    <property type="project" value="TreeGrafter"/>
</dbReference>
<name>A0A1Q5PSC6_9ACTO</name>
<dbReference type="InterPro" id="IPR039424">
    <property type="entry name" value="SBP_5"/>
</dbReference>
<dbReference type="SUPFAM" id="SSF53850">
    <property type="entry name" value="Periplasmic binding protein-like II"/>
    <property type="match status" value="1"/>
</dbReference>
<proteinExistence type="inferred from homology"/>
<keyword evidence="2" id="KW-0813">Transport</keyword>
<dbReference type="GO" id="GO:0042597">
    <property type="term" value="C:periplasmic space"/>
    <property type="evidence" value="ECO:0007669"/>
    <property type="project" value="UniProtKB-ARBA"/>
</dbReference>
<feature type="domain" description="Solute-binding protein family 5" evidence="5">
    <location>
        <begin position="88"/>
        <end position="437"/>
    </location>
</feature>
<dbReference type="InterPro" id="IPR000914">
    <property type="entry name" value="SBP_5_dom"/>
</dbReference>
<dbReference type="Pfam" id="PF00496">
    <property type="entry name" value="SBP_bac_5"/>
    <property type="match status" value="1"/>
</dbReference>